<dbReference type="SUPFAM" id="SSF88713">
    <property type="entry name" value="Glycoside hydrolase/deacetylase"/>
    <property type="match status" value="1"/>
</dbReference>
<proteinExistence type="predicted"/>
<reference evidence="3 4" key="1">
    <citation type="submission" date="2020-04" db="EMBL/GenBank/DDBJ databases">
        <title>MicrobeNet Type strains.</title>
        <authorList>
            <person name="Nicholson A.C."/>
        </authorList>
    </citation>
    <scope>NUCLEOTIDE SEQUENCE [LARGE SCALE GENOMIC DNA]</scope>
    <source>
        <strain evidence="3 4">ATCC BAA-789</strain>
    </source>
</reference>
<name>A0A9X5IPP0_9MICO</name>
<dbReference type="GO" id="GO:0016810">
    <property type="term" value="F:hydrolase activity, acting on carbon-nitrogen (but not peptide) bonds"/>
    <property type="evidence" value="ECO:0007669"/>
    <property type="project" value="InterPro"/>
</dbReference>
<protein>
    <submittedName>
        <fullName evidence="3">Polysaccharide deacetylase family protein</fullName>
    </submittedName>
</protein>
<comment type="caution">
    <text evidence="3">The sequence shown here is derived from an EMBL/GenBank/DDBJ whole genome shotgun (WGS) entry which is preliminary data.</text>
</comment>
<dbReference type="Pfam" id="PF01522">
    <property type="entry name" value="Polysacc_deac_1"/>
    <property type="match status" value="1"/>
</dbReference>
<dbReference type="AlphaFoldDB" id="A0A9X5IPP0"/>
<accession>A0A9X5IPP0</accession>
<dbReference type="InterPro" id="IPR006311">
    <property type="entry name" value="TAT_signal"/>
</dbReference>
<dbReference type="InterPro" id="IPR050248">
    <property type="entry name" value="Polysacc_deacetylase_ArnD"/>
</dbReference>
<feature type="region of interest" description="Disordered" evidence="1">
    <location>
        <begin position="1"/>
        <end position="36"/>
    </location>
</feature>
<sequence length="291" mass="31621">MGAGTEHDDDTTRAGTPEGDGTEASQGERAARTAVGVSRRRLLTTTLSAAALAAASTYAASDAVAHRPRKHSPTYRVCPRPELETARRDARVVWRGHPAERLVCLTFDDGPDPRWTPLVLDLLARHDARATFFVLGSHVVAHPDVARATAQQGHEIASHGWDHQDMTVLEQTPLLDEFRRTHDAIVEHTGTTPRLVRPPWGRIDSPGLWAASEHGYDIALWSHHLPTDGAAAKVDRDIETASPGMIVLCHDGRGTPAESLFVEVERLVATLTADGYRFVTVSEMLAAPEAP</sequence>
<dbReference type="Gene3D" id="3.20.20.370">
    <property type="entry name" value="Glycoside hydrolase/deacetylase"/>
    <property type="match status" value="1"/>
</dbReference>
<dbReference type="InterPro" id="IPR002509">
    <property type="entry name" value="NODB_dom"/>
</dbReference>
<dbReference type="RefSeq" id="WP_168445901.1">
    <property type="nucleotide sequence ID" value="NZ_JAAXOW010000001.1"/>
</dbReference>
<organism evidence="3 4">
    <name type="scientific">Sanguibacter hominis ATCC BAA-789</name>
    <dbReference type="NCBI Taxonomy" id="1312740"/>
    <lineage>
        <taxon>Bacteria</taxon>
        <taxon>Bacillati</taxon>
        <taxon>Actinomycetota</taxon>
        <taxon>Actinomycetes</taxon>
        <taxon>Micrococcales</taxon>
        <taxon>Sanguibacteraceae</taxon>
        <taxon>Sanguibacter</taxon>
    </lineage>
</organism>
<dbReference type="PROSITE" id="PS51318">
    <property type="entry name" value="TAT"/>
    <property type="match status" value="1"/>
</dbReference>
<dbReference type="PANTHER" id="PTHR10587">
    <property type="entry name" value="GLYCOSYL TRANSFERASE-RELATED"/>
    <property type="match status" value="1"/>
</dbReference>
<evidence type="ECO:0000313" key="4">
    <source>
        <dbReference type="Proteomes" id="UP000774283"/>
    </source>
</evidence>
<dbReference type="GO" id="GO:0005975">
    <property type="term" value="P:carbohydrate metabolic process"/>
    <property type="evidence" value="ECO:0007669"/>
    <property type="project" value="InterPro"/>
</dbReference>
<keyword evidence="4" id="KW-1185">Reference proteome</keyword>
<dbReference type="Proteomes" id="UP000774283">
    <property type="component" value="Unassembled WGS sequence"/>
</dbReference>
<dbReference type="CDD" id="cd10917">
    <property type="entry name" value="CE4_NodB_like_6s_7s"/>
    <property type="match status" value="1"/>
</dbReference>
<dbReference type="PROSITE" id="PS51677">
    <property type="entry name" value="NODB"/>
    <property type="match status" value="1"/>
</dbReference>
<evidence type="ECO:0000256" key="1">
    <source>
        <dbReference type="SAM" id="MobiDB-lite"/>
    </source>
</evidence>
<evidence type="ECO:0000313" key="3">
    <source>
        <dbReference type="EMBL" id="NKX91775.1"/>
    </source>
</evidence>
<evidence type="ECO:0000259" key="2">
    <source>
        <dbReference type="PROSITE" id="PS51677"/>
    </source>
</evidence>
<dbReference type="InterPro" id="IPR011330">
    <property type="entry name" value="Glyco_hydro/deAcase_b/a-brl"/>
</dbReference>
<feature type="domain" description="NodB homology" evidence="2">
    <location>
        <begin position="101"/>
        <end position="279"/>
    </location>
</feature>
<dbReference type="EMBL" id="JAAXOW010000001">
    <property type="protein sequence ID" value="NKX91775.1"/>
    <property type="molecule type" value="Genomic_DNA"/>
</dbReference>
<dbReference type="PANTHER" id="PTHR10587:SF137">
    <property type="entry name" value="4-DEOXY-4-FORMAMIDO-L-ARABINOSE-PHOSPHOUNDECAPRENOL DEFORMYLASE ARND-RELATED"/>
    <property type="match status" value="1"/>
</dbReference>
<gene>
    <name evidence="3" type="ORF">HF995_00540</name>
</gene>